<proteinExistence type="predicted"/>
<evidence type="ECO:0000313" key="1">
    <source>
        <dbReference type="EMBL" id="SCG67616.1"/>
    </source>
</evidence>
<accession>A0A109IQ75</accession>
<evidence type="ECO:0008006" key="3">
    <source>
        <dbReference type="Google" id="ProtNLM"/>
    </source>
</evidence>
<keyword evidence="2" id="KW-1185">Reference proteome</keyword>
<dbReference type="OrthoDB" id="3404555at2"/>
<name>A0A109IQ75_9ACTN</name>
<dbReference type="RefSeq" id="WP_067300344.1">
    <property type="nucleotide sequence ID" value="NZ_LRMV01000001.1"/>
</dbReference>
<dbReference type="AlphaFoldDB" id="A0A109IQ75"/>
<reference evidence="2" key="1">
    <citation type="submission" date="2016-06" db="EMBL/GenBank/DDBJ databases">
        <authorList>
            <person name="Varghese N."/>
            <person name="Submissions Spin"/>
        </authorList>
    </citation>
    <scope>NUCLEOTIDE SEQUENCE [LARGE SCALE GENOMIC DNA]</scope>
    <source>
        <strain evidence="2">DSM 44983</strain>
    </source>
</reference>
<sequence length="101" mass="10328">MDALRALAARLDEASATLAALARTVTASDPPHPAFGAHSAGRPGEIGRALHRQWTTATDGRAREAGAAAARLAAAASAVRTAADRYATTDDAARRRLAGEP</sequence>
<evidence type="ECO:0000313" key="2">
    <source>
        <dbReference type="Proteomes" id="UP000198226"/>
    </source>
</evidence>
<dbReference type="EMBL" id="LT607752">
    <property type="protein sequence ID" value="SCG67616.1"/>
    <property type="molecule type" value="Genomic_DNA"/>
</dbReference>
<organism evidence="1 2">
    <name type="scientific">Micromonospora rifamycinica</name>
    <dbReference type="NCBI Taxonomy" id="291594"/>
    <lineage>
        <taxon>Bacteria</taxon>
        <taxon>Bacillati</taxon>
        <taxon>Actinomycetota</taxon>
        <taxon>Actinomycetes</taxon>
        <taxon>Micromonosporales</taxon>
        <taxon>Micromonosporaceae</taxon>
        <taxon>Micromonospora</taxon>
    </lineage>
</organism>
<protein>
    <recommendedName>
        <fullName evidence="3">Excreted virulence factor EspC, type VII ESX diderm</fullName>
    </recommendedName>
</protein>
<gene>
    <name evidence="1" type="ORF">GA0070623_3288</name>
</gene>
<dbReference type="Proteomes" id="UP000198226">
    <property type="component" value="Chromosome I"/>
</dbReference>